<accession>A0ABM7ZUZ8</accession>
<reference evidence="4" key="1">
    <citation type="submission" date="2022-06" db="EMBL/GenBank/DDBJ databases">
        <title>Complete genome sequence of Streptomyces nigrescens HEK616.</title>
        <authorList>
            <person name="Asamizu S."/>
            <person name="Onaka H."/>
        </authorList>
    </citation>
    <scope>NUCLEOTIDE SEQUENCE</scope>
    <source>
        <strain evidence="4">HEK616</strain>
    </source>
</reference>
<evidence type="ECO:0000256" key="1">
    <source>
        <dbReference type="SAM" id="MobiDB-lite"/>
    </source>
</evidence>
<feature type="compositionally biased region" description="Basic and acidic residues" evidence="1">
    <location>
        <begin position="2187"/>
        <end position="2208"/>
    </location>
</feature>
<feature type="region of interest" description="Disordered" evidence="1">
    <location>
        <begin position="2179"/>
        <end position="2212"/>
    </location>
</feature>
<evidence type="ECO:0000259" key="3">
    <source>
        <dbReference type="Pfam" id="PF20220"/>
    </source>
</evidence>
<keyword evidence="5" id="KW-1185">Reference proteome</keyword>
<organism evidence="4 5">
    <name type="scientific">Streptomyces nigrescens</name>
    <dbReference type="NCBI Taxonomy" id="1920"/>
    <lineage>
        <taxon>Bacteria</taxon>
        <taxon>Bacillati</taxon>
        <taxon>Actinomycetota</taxon>
        <taxon>Actinomycetes</taxon>
        <taxon>Kitasatosporales</taxon>
        <taxon>Streptomycetaceae</taxon>
        <taxon>Streptomyces</taxon>
    </lineage>
</organism>
<name>A0ABM7ZUZ8_STRNI</name>
<dbReference type="EMBL" id="AP026073">
    <property type="protein sequence ID" value="BDM69993.1"/>
    <property type="molecule type" value="Genomic_DNA"/>
</dbReference>
<evidence type="ECO:0000313" key="4">
    <source>
        <dbReference type="EMBL" id="BDM69993.1"/>
    </source>
</evidence>
<sequence>MPELIIVRLHPTKPMSATDFRAALDKLTVTAFDLTFADPRKGVPIGSAKGLAVTPADVTTHDVDVTATGIIQHYQDIAGGGLPPVTTRFQEAIATAVIVVTPPAGHPESPTASSYDLRLELTRDGLPIGDGELDFNITVTGVGTLPVLQPAYFAMPASAYAAVPATSPGGDQVELPKDGTPPNFADLVTKIDKVLAKDPGTGGSLVQRPPLSPAQSRHVAAELTWDRLVYPPPDLPRPLGEMYTEPPVVVGLDVREAENDRQRFEAELAGYHATVDARAARLATFVFAASAAVQGERLAADAARARLTFPILTGAETGPAAVTVVPQTGSTALDPTFAVPAAYLYALGATLPMTVDPEHRYDAARFATEAQSLAQLRIAIENGVVAASEPLLTRPAEPAIGPDAAARRLRALGSVTTSEPTVAPAPPVSDVVRSWSTHSGATEAIDAGFWAPAAAASPGPYLELVLRAVTGNHDPLVVAVGQPPLSVTTVAGLVAVTDEQWRTLLRGDPALLPPFTEPGTVSERAEAFVRHLRKFFTVPVTPPTAEAPAAGTLPTLGGSASDVFARMIAAYGDHGGGAFVFGAPRDEDAFAAALADTFGTDVAAQRWLEQAVAVLDGLHELTAFAAGDELRFSLMEALYSAGFTGTSQPGALPAADFAAALVGTVAHPFAARIQQAAGGPADPAGPPDESFAPVNPDGTLTDCVPPEHLSPFGPPQYLHDLLRVSAASTCEHPSTPVNMASIGELLVDRRGPLGDLQVTAADLGTPLPVIDLVNESLEKLAGGGTQGAIHHTAADRLAGHALGQPHAPATLFAVVPEHSSPATEALPQAHLDAYALLRKDFTAPALPYHQPLDVNRSYLRFLGTSRYAAMRRFRKEITKLVLDPAHEPAGFQSHRWRYPVRLEIACEYLGISTEEYDLLYARDIALKKARGRLSLYEVYGFVKESVGGSSWTDTVLRVPEFLERTGLSYCEFLELWRSGFVEFHNAAPEGAASDFPDCEPCCLDDLRIRFTDPTDEQDPRAALRRLIVFVRLWRRLGEGAAPGITFAMLRDVCEVLRLFHGSAINADFCRQLAALLILHAELCLPLVDTYRADAASSAERVPLLGLWATEPPAAGAVELVLDRIGDLARARYSCGDREPRFAKALAENLTVLSRLAGFAPDTASDTWYALPTHTLRFVEVLGKIYASDFTVGEIMWLFTVEEHRDGDDPFALQDRNESADDPLSLPEPAGSTGCDEAQTLWALRRSLLAVHVSEEDAEAWTWPRMTAALRDEFGYVPASSGPDAWQALGEHLFPAVLERCGCPVEVRGRQYRTPLAAADTSPQMWLRPEDGPFGYDSTAQELWTSLPVSDTEVIEELSHMRPLREAERVAVRNLYFAPRAALAPFAAIFDDAESAIDTLVSEPDEQARFAYFQAHFARFHARCKVIVDHLAAHVAAVSGCPADAAAAATVLRTLWADENAASTPWETDDGKTPEVTWAPPPSGGAFAALLGLVGTGLLGELHDGAGNLVWRETRGPATAFGPVRNHYNAPVPTVLPAMDLTPSPAQSRLVGVRNGFAVREGDAEPLGGASPFTARWTGVLLVDEAGEYHFHAGAPTEGDTAPDFARAREHRWRVALGRGQKTWIMLDHHWASDDAPAAASRGVRLRRGAYRLTIEYAQSDPTFERAEEVCPEHTGFQLKYRGPDSDGVLTEVGFDRLFRDAKNGTLSDGLVGSEGLYASDEAAAQYLEQRYGATLRDIRRTYQRAVKAALLARRFALSATIVPGYRQSELGHLITHPESFAGTSYPRTGPSAFGVHHAWFDFDLLPVSDPYPPQPVGDQRTAPSPRRQAALFDWWERLFDYCLLRAQTESARERPVWLLFADVREQQPDDPAQLLRHLGVDLAHSPLLHTYFATPPYSLDADDLTDERWALRVWQGEKWLTRLRSHFACRWIGDAVPREWAADDPGAQPDSGNANLTRFVRDGCFENGEPLRYEDLRGLNDGLRERARTALLGYLCGMDRVPLPWAPGTFATAPKDLSDLLVQDVETGICQRMSRIEEAIRTVQAFVQRARLGLEPTLRPGPEFVRLWERRLATYRVWEACRRRETYGENWIEWDELSTARESEAFAFLESELRRSTLTVPVPGGLEWWPGQRPPEHPSLTPLQAREPSGIQLRQPAPEGLRLLGSPERAARNSWLAPVLGLTPDVRPPDDDRPRRENDTRDRQEGSSDSHGGLPLWLSAAVRLGTRFVRVAAAGLPPAGTPFDAWHEETNCCAQCGEERHHVDEYYFWLADSAFSSAQVQYADVGAQPDRTHRDTSDWHRPEKLPALLDWDAQPMVHLYWSRVRHGEFDPPRRSSQGVAVTGETATLKFSGRTADSLRFEVVGAVTPVIGHADPTPPGFRYDLAEDNAVPLPLVETPAPAPSFPGGLAAYPYFVYVAPGAPLLPPSPFSVAMTVAGALRTHCRYESALKWYELAYRPQARDNTWASCATDNQRRRRGQDLPCCPSAPVGEDRARNRAVLLAHLETLVQWAEAHACRNTVEGAQQAGVLLAAVQRILGDRPTVVRARDHVGEPMTVSGLVTRPAPLNPRLTALYDDTADRIALIHHCLNRYRLPQRGAFGQTGPREGWQETVEQCAGDCAEDCKCGGSPYRFTFLVAKANELCAEVRQLGAALLAAYEKGDAEALAALRNNHERQLLDLALEIRKNQWREADWQVQALDKTKEGALARLRYYQELIAGGLNAGETGHAALTGVSIASRIAGNVLEGVAQGIGISPDMWIGIAGIAGTPLEFNQLPVGNKLASGFSTAARIMMAIADNANTGAGLSLTEGGWARREREWHHQVEIIGIEIEQIERQILAAHRRRDIALRELNNHQQQIHNSAEVSDFLRDKFTGTQLYLHLQRETAALYRGLYEVTLHTCRRAQRAFNYERGHTARAFLPEAGWDGLHEGLLAGERLQLAVRQMEGAYLDANCREYELTKHISMRKEFPLAFLHLQHAGWAEIEIPEWLFDLDHPGHYLRRIKSVMVTIPCVVGPYTGVHARLTLLASSTRIDPALAEPPAGCCSGPDSDGYQTVGDDRRVVRTYAATEAIATSSGQNDSGLFELRFTDERYLPFEFAGAVSRWRIEMPQENNQFDFDTLGDIVLHFHYTAREGGDVLRRAASTAARRHLPGGGTQLFDVRHDFPDDWHHLTAATGPRQLPLRLGREHFPYLPGHQDLRVNRLGLFIETAAGDGVGHFAVRFRTEYEEPHGSDENGRCGGHDITCVTSAEYPGLFHGELHLPLAPLRRARDRELGGFTLPAEIGPVTRMYILCGYELVP</sequence>
<gene>
    <name evidence="4" type="ORF">HEK616_34800</name>
</gene>
<proteinExistence type="predicted"/>
<protein>
    <recommendedName>
        <fullName evidence="6">Insecticidal toxin complex protein</fullName>
    </recommendedName>
</protein>
<evidence type="ECO:0000313" key="5">
    <source>
        <dbReference type="Proteomes" id="UP001059597"/>
    </source>
</evidence>
<dbReference type="Pfam" id="PF18276">
    <property type="entry name" value="TcA_TcB_BD"/>
    <property type="match status" value="1"/>
</dbReference>
<feature type="domain" description="ABC toxin N-terminal" evidence="3">
    <location>
        <begin position="1981"/>
        <end position="2094"/>
    </location>
</feature>
<feature type="region of interest" description="Disordered" evidence="1">
    <location>
        <begin position="1208"/>
        <end position="1230"/>
    </location>
</feature>
<feature type="domain" description="Tc toxin complex TcA C-terminal TcB-binding" evidence="2">
    <location>
        <begin position="2834"/>
        <end position="3130"/>
    </location>
</feature>
<evidence type="ECO:0008006" key="6">
    <source>
        <dbReference type="Google" id="ProtNLM"/>
    </source>
</evidence>
<evidence type="ECO:0000259" key="2">
    <source>
        <dbReference type="Pfam" id="PF18276"/>
    </source>
</evidence>
<dbReference type="InterPro" id="IPR040840">
    <property type="entry name" value="TcA_TcB_BD"/>
</dbReference>
<dbReference type="Proteomes" id="UP001059597">
    <property type="component" value="Chromosome"/>
</dbReference>
<dbReference type="Pfam" id="PF20220">
    <property type="entry name" value="ABC_toxin_N"/>
    <property type="match status" value="1"/>
</dbReference>
<dbReference type="InterPro" id="IPR046839">
    <property type="entry name" value="ABC_toxin_N"/>
</dbReference>